<dbReference type="InterPro" id="IPR020084">
    <property type="entry name" value="NUDIX_hydrolase_CS"/>
</dbReference>
<dbReference type="InterPro" id="IPR015797">
    <property type="entry name" value="NUDIX_hydrolase-like_dom_sf"/>
</dbReference>
<dbReference type="Gene3D" id="3.90.79.10">
    <property type="entry name" value="Nucleoside Triphosphate Pyrophosphohydrolase"/>
    <property type="match status" value="1"/>
</dbReference>
<evidence type="ECO:0000259" key="5">
    <source>
        <dbReference type="PROSITE" id="PS51462"/>
    </source>
</evidence>
<dbReference type="PROSITE" id="PS51462">
    <property type="entry name" value="NUDIX"/>
    <property type="match status" value="1"/>
</dbReference>
<dbReference type="RefSeq" id="WP_121212178.1">
    <property type="nucleotide sequence ID" value="NZ_RBIM01000007.1"/>
</dbReference>
<evidence type="ECO:0000313" key="6">
    <source>
        <dbReference type="EMBL" id="RKQ95141.1"/>
    </source>
</evidence>
<evidence type="ECO:0000256" key="2">
    <source>
        <dbReference type="ARBA" id="ARBA00022801"/>
    </source>
</evidence>
<keyword evidence="2 3" id="KW-0378">Hydrolase</keyword>
<organism evidence="6 7">
    <name type="scientific">Maricaulis maris</name>
    <dbReference type="NCBI Taxonomy" id="74318"/>
    <lineage>
        <taxon>Bacteria</taxon>
        <taxon>Pseudomonadati</taxon>
        <taxon>Pseudomonadota</taxon>
        <taxon>Alphaproteobacteria</taxon>
        <taxon>Maricaulales</taxon>
        <taxon>Maricaulaceae</taxon>
        <taxon>Maricaulis</taxon>
    </lineage>
</organism>
<accession>A0A495D3Q2</accession>
<dbReference type="AlphaFoldDB" id="A0A495D3Q2"/>
<evidence type="ECO:0000313" key="7">
    <source>
        <dbReference type="Proteomes" id="UP000273675"/>
    </source>
</evidence>
<dbReference type="Proteomes" id="UP000273675">
    <property type="component" value="Unassembled WGS sequence"/>
</dbReference>
<name>A0A495D3Q2_9PROT</name>
<comment type="similarity">
    <text evidence="3">Belongs to the Nudix hydrolase family.</text>
</comment>
<evidence type="ECO:0000256" key="4">
    <source>
        <dbReference type="SAM" id="MobiDB-lite"/>
    </source>
</evidence>
<evidence type="ECO:0000256" key="3">
    <source>
        <dbReference type="RuleBase" id="RU003476"/>
    </source>
</evidence>
<evidence type="ECO:0000256" key="1">
    <source>
        <dbReference type="ARBA" id="ARBA00001946"/>
    </source>
</evidence>
<dbReference type="CDD" id="cd04673">
    <property type="entry name" value="NUDIX_ADPRase"/>
    <property type="match status" value="1"/>
</dbReference>
<dbReference type="InterPro" id="IPR000086">
    <property type="entry name" value="NUDIX_hydrolase_dom"/>
</dbReference>
<dbReference type="SUPFAM" id="SSF55811">
    <property type="entry name" value="Nudix"/>
    <property type="match status" value="1"/>
</dbReference>
<dbReference type="GO" id="GO:0016787">
    <property type="term" value="F:hydrolase activity"/>
    <property type="evidence" value="ECO:0007669"/>
    <property type="project" value="UniProtKB-KW"/>
</dbReference>
<dbReference type="OrthoDB" id="9761969at2"/>
<dbReference type="Pfam" id="PF00293">
    <property type="entry name" value="NUDIX"/>
    <property type="match status" value="1"/>
</dbReference>
<dbReference type="PANTHER" id="PTHR43736">
    <property type="entry name" value="ADP-RIBOSE PYROPHOSPHATASE"/>
    <property type="match status" value="1"/>
</dbReference>
<sequence>MSSPSDGTATPDTATRRQPVPGAGMVVFRGDDVLLIRRGKPPYEGQWSLPGGKIEYGETAAEAALRELAEETGTTARIVGLIDVIDSIGLRETGQPGDWHYLLVDFAGVWTGGEPVPADDVTEAAFLPYDEAIARTQWDRTRDVIGRARKIVAALSAPQSVP</sequence>
<protein>
    <submittedName>
        <fullName evidence="6">8-oxo-dGTP diphosphatase</fullName>
    </submittedName>
</protein>
<feature type="region of interest" description="Disordered" evidence="4">
    <location>
        <begin position="1"/>
        <end position="22"/>
    </location>
</feature>
<comment type="caution">
    <text evidence="6">The sequence shown here is derived from an EMBL/GenBank/DDBJ whole genome shotgun (WGS) entry which is preliminary data.</text>
</comment>
<dbReference type="PRINTS" id="PR00502">
    <property type="entry name" value="NUDIXFAMILY"/>
</dbReference>
<dbReference type="InterPro" id="IPR020476">
    <property type="entry name" value="Nudix_hydrolase"/>
</dbReference>
<gene>
    <name evidence="6" type="ORF">C7435_2828</name>
</gene>
<comment type="cofactor">
    <cofactor evidence="1">
        <name>Mg(2+)</name>
        <dbReference type="ChEBI" id="CHEBI:18420"/>
    </cofactor>
</comment>
<proteinExistence type="inferred from homology"/>
<feature type="domain" description="Nudix hydrolase" evidence="5">
    <location>
        <begin position="18"/>
        <end position="154"/>
    </location>
</feature>
<dbReference type="PANTHER" id="PTHR43736:SF1">
    <property type="entry name" value="DIHYDRONEOPTERIN TRIPHOSPHATE DIPHOSPHATASE"/>
    <property type="match status" value="1"/>
</dbReference>
<dbReference type="EMBL" id="RBIM01000007">
    <property type="protein sequence ID" value="RKQ95141.1"/>
    <property type="molecule type" value="Genomic_DNA"/>
</dbReference>
<dbReference type="PROSITE" id="PS00893">
    <property type="entry name" value="NUDIX_BOX"/>
    <property type="match status" value="1"/>
</dbReference>
<reference evidence="6 7" key="1">
    <citation type="submission" date="2018-10" db="EMBL/GenBank/DDBJ databases">
        <title>Genomic Encyclopedia of Type Strains, Phase IV (KMG-IV): sequencing the most valuable type-strain genomes for metagenomic binning, comparative biology and taxonomic classification.</title>
        <authorList>
            <person name="Goeker M."/>
        </authorList>
    </citation>
    <scope>NUCLEOTIDE SEQUENCE [LARGE SCALE GENOMIC DNA]</scope>
    <source>
        <strain evidence="6 7">DSM 4734</strain>
    </source>
</reference>
<feature type="compositionally biased region" description="Polar residues" evidence="4">
    <location>
        <begin position="1"/>
        <end position="13"/>
    </location>
</feature>